<evidence type="ECO:0008006" key="4">
    <source>
        <dbReference type="Google" id="ProtNLM"/>
    </source>
</evidence>
<protein>
    <recommendedName>
        <fullName evidence="4">Spider venom protein</fullName>
    </recommendedName>
</protein>
<name>A0A8X6Q6R2_NEPPI</name>
<feature type="chain" id="PRO_5036490465" description="Spider venom protein" evidence="1">
    <location>
        <begin position="20"/>
        <end position="87"/>
    </location>
</feature>
<reference evidence="2" key="1">
    <citation type="submission" date="2020-08" db="EMBL/GenBank/DDBJ databases">
        <title>Multicomponent nature underlies the extraordinary mechanical properties of spider dragline silk.</title>
        <authorList>
            <person name="Kono N."/>
            <person name="Nakamura H."/>
            <person name="Mori M."/>
            <person name="Yoshida Y."/>
            <person name="Ohtoshi R."/>
            <person name="Malay A.D."/>
            <person name="Moran D.A.P."/>
            <person name="Tomita M."/>
            <person name="Numata K."/>
            <person name="Arakawa K."/>
        </authorList>
    </citation>
    <scope>NUCLEOTIDE SEQUENCE</scope>
</reference>
<feature type="signal peptide" evidence="1">
    <location>
        <begin position="1"/>
        <end position="19"/>
    </location>
</feature>
<dbReference type="AlphaFoldDB" id="A0A8X6Q6R2"/>
<organism evidence="2 3">
    <name type="scientific">Nephila pilipes</name>
    <name type="common">Giant wood spider</name>
    <name type="synonym">Nephila maculata</name>
    <dbReference type="NCBI Taxonomy" id="299642"/>
    <lineage>
        <taxon>Eukaryota</taxon>
        <taxon>Metazoa</taxon>
        <taxon>Ecdysozoa</taxon>
        <taxon>Arthropoda</taxon>
        <taxon>Chelicerata</taxon>
        <taxon>Arachnida</taxon>
        <taxon>Araneae</taxon>
        <taxon>Araneomorphae</taxon>
        <taxon>Entelegynae</taxon>
        <taxon>Araneoidea</taxon>
        <taxon>Nephilidae</taxon>
        <taxon>Nephila</taxon>
    </lineage>
</organism>
<accession>A0A8X6Q6R2</accession>
<comment type="caution">
    <text evidence="2">The sequence shown here is derived from an EMBL/GenBank/DDBJ whole genome shotgun (WGS) entry which is preliminary data.</text>
</comment>
<sequence length="87" mass="10033">MKTFVTLLMVLVIAVVIRAENQCRVTYHKCCEDEDCPNNNYCYEQPCGNSCGHPILLEQNYVRVKPSKDCIPITCQCGYPYGKKYKF</sequence>
<dbReference type="EMBL" id="BMAW01077252">
    <property type="protein sequence ID" value="GFU05386.1"/>
    <property type="molecule type" value="Genomic_DNA"/>
</dbReference>
<evidence type="ECO:0000256" key="1">
    <source>
        <dbReference type="SAM" id="SignalP"/>
    </source>
</evidence>
<evidence type="ECO:0000313" key="2">
    <source>
        <dbReference type="EMBL" id="GFU05386.1"/>
    </source>
</evidence>
<proteinExistence type="predicted"/>
<dbReference type="Proteomes" id="UP000887013">
    <property type="component" value="Unassembled WGS sequence"/>
</dbReference>
<gene>
    <name evidence="2" type="ORF">NPIL_521641</name>
</gene>
<dbReference type="OrthoDB" id="10423400at2759"/>
<evidence type="ECO:0000313" key="3">
    <source>
        <dbReference type="Proteomes" id="UP000887013"/>
    </source>
</evidence>
<keyword evidence="3" id="KW-1185">Reference proteome</keyword>
<keyword evidence="1" id="KW-0732">Signal</keyword>